<dbReference type="PANTHER" id="PTHR10887">
    <property type="entry name" value="DNA2/NAM7 HELICASE FAMILY"/>
    <property type="match status" value="1"/>
</dbReference>
<dbReference type="RefSeq" id="WP_181732532.1">
    <property type="nucleotide sequence ID" value="NZ_JACEIR010000008.1"/>
</dbReference>
<organism evidence="2 3">
    <name type="scientific">Thermoactinomyces intermedius</name>
    <dbReference type="NCBI Taxonomy" id="2024"/>
    <lineage>
        <taxon>Bacteria</taxon>
        <taxon>Bacillati</taxon>
        <taxon>Bacillota</taxon>
        <taxon>Bacilli</taxon>
        <taxon>Bacillales</taxon>
        <taxon>Thermoactinomycetaceae</taxon>
        <taxon>Thermoactinomyces</taxon>
    </lineage>
</organism>
<dbReference type="SUPFAM" id="SSF52540">
    <property type="entry name" value="P-loop containing nucleoside triphosphate hydrolases"/>
    <property type="match status" value="2"/>
</dbReference>
<dbReference type="Pfam" id="PF13087">
    <property type="entry name" value="AAA_12"/>
    <property type="match status" value="1"/>
</dbReference>
<dbReference type="InterPro" id="IPR041679">
    <property type="entry name" value="DNA2/NAM7-like_C"/>
</dbReference>
<dbReference type="Gene3D" id="3.40.50.300">
    <property type="entry name" value="P-loop containing nucleotide triphosphate hydrolases"/>
    <property type="match status" value="2"/>
</dbReference>
<accession>A0A8I1ACZ9</accession>
<evidence type="ECO:0000313" key="3">
    <source>
        <dbReference type="Proteomes" id="UP000633619"/>
    </source>
</evidence>
<dbReference type="PANTHER" id="PTHR10887:SF530">
    <property type="entry name" value="SUPERFAMILY I DNA HELICASES"/>
    <property type="match status" value="1"/>
</dbReference>
<dbReference type="InterPro" id="IPR045055">
    <property type="entry name" value="DNA2/NAM7-like"/>
</dbReference>
<dbReference type="InterPro" id="IPR047187">
    <property type="entry name" value="SF1_C_Upf1"/>
</dbReference>
<dbReference type="CDD" id="cd18808">
    <property type="entry name" value="SF1_C_Upf1"/>
    <property type="match status" value="1"/>
</dbReference>
<proteinExistence type="predicted"/>
<comment type="caution">
    <text evidence="2">The sequence shown here is derived from an EMBL/GenBank/DDBJ whole genome shotgun (WGS) entry which is preliminary data.</text>
</comment>
<keyword evidence="3" id="KW-1185">Reference proteome</keyword>
<evidence type="ECO:0000313" key="2">
    <source>
        <dbReference type="EMBL" id="MBH8594880.1"/>
    </source>
</evidence>
<dbReference type="EMBL" id="JAECVW010000002">
    <property type="protein sequence ID" value="MBH8594880.1"/>
    <property type="molecule type" value="Genomic_DNA"/>
</dbReference>
<protein>
    <recommendedName>
        <fullName evidence="1">DNA2/NAM7 helicase-like C-terminal domain-containing protein</fullName>
    </recommendedName>
</protein>
<reference evidence="2 3" key="1">
    <citation type="submission" date="2020-12" db="EMBL/GenBank/DDBJ databases">
        <title>WGS of Thermoactinomyces spp.</title>
        <authorList>
            <person name="Cheng K."/>
        </authorList>
    </citation>
    <scope>NUCLEOTIDE SEQUENCE [LARGE SCALE GENOMIC DNA]</scope>
    <source>
        <strain evidence="3">CICC 10671\DSM 43846</strain>
    </source>
</reference>
<feature type="domain" description="DNA2/NAM7 helicase-like C-terminal" evidence="1">
    <location>
        <begin position="755"/>
        <end position="928"/>
    </location>
</feature>
<dbReference type="Proteomes" id="UP000633619">
    <property type="component" value="Unassembled WGS sequence"/>
</dbReference>
<name>A0A8I1ACZ9_THEIN</name>
<dbReference type="InterPro" id="IPR027417">
    <property type="entry name" value="P-loop_NTPase"/>
</dbReference>
<evidence type="ECO:0000259" key="1">
    <source>
        <dbReference type="Pfam" id="PF13087"/>
    </source>
</evidence>
<dbReference type="AlphaFoldDB" id="A0A8I1ACZ9"/>
<gene>
    <name evidence="2" type="ORF">I8U20_06000</name>
</gene>
<sequence length="1016" mass="118188">MDSDKKLLRYFLRSHIDSDHSSLNMNHGVNLSLDEVKSGKLTEESLELIKKKSSNIKSKGELEYHICPVILSESDSQSVILPFFIIAKLNEQRLVPISQRPPYFVRQYLEPSSKDNEITIGTIEKNDDYVEKHPYLVEENWIAAWKYAENMFQHVTGKNFRSLKLPGYRVSNQVCIIPKELENKSRDILSLYEDVIKLKKYPKLLQEFLSLDEKEKEPIQHEKDGAESHLGQMNSQYPLSQRQRESLQHLFSLKKGEILAVNGPPGTGKTTLIQNVVASLWVEKAIEGSEPPVIFATSTNNQAIINVIDSFGKMNQGKTNSNRKWGELAELLQGRWIQPLKSYGLYFPSSKWLDNNKNKVNDYQIVTQNGMNFMKDMEKMNMPVLKKAFLNHCGKAAGQKFHHLKEACKWLHEELNKWHQVLQEGIQYIKSWVAYQEELKKNGRGYFSELEDSRVIHKEQLDKQIKQLKMLKTEWNQHCSKEPFHWSLLSFIPAIKEKQERRNENFILKWKDDLPFEVTLFSKMHIQQQLDNCYSRLEKYKDAEADLINWRKKYGIGEEPEQIPDSFSEMMEELDVSLRYLLFQLATHYWEARWLLEVENDTESKLESKEKKANCLRRYAMLAPCFVATFYMIARHLKLDNKWGKKSFANDRDPNYLYEFVDLLIIDEAGQVTPPLAAPVFSLAKKALIVGDTMQIEPISNLNLSIDIGNLLGAKIIKRWDQFSEIEKTGITHRGSVMRIAQRRSKYQKEEMYGGMFLNEHRRCVDDIIQYCNDLAYNGNLMPLRGNSMKYHDIPYLGYAHIEGETEEIGGSKFNLMEAAAVAEWIAENKHSILRQAQKTENKKSELKDLVGVVTPFRYQRTLIQEFLKELGVKNITVGTVHELQGAERDIILFSPVDHESNRPFYDQGINMLNVAVSRARESFLVFTDWNKFGNVRRFPSGKLKQYISHEDKLFERTREEQTHVDRLFERIARKSGKKNSGKQTIIQQIIIHRNQGQINIAKDGKMQVSQVVNKK</sequence>